<dbReference type="InterPro" id="IPR027417">
    <property type="entry name" value="P-loop_NTPase"/>
</dbReference>
<keyword evidence="2" id="KW-0808">Transferase</keyword>
<dbReference type="AlphaFoldDB" id="A0A2A9E3K3"/>
<dbReference type="GO" id="GO:0016301">
    <property type="term" value="F:kinase activity"/>
    <property type="evidence" value="ECO:0007669"/>
    <property type="project" value="UniProtKB-KW"/>
</dbReference>
<reference evidence="2 3" key="1">
    <citation type="submission" date="2017-10" db="EMBL/GenBank/DDBJ databases">
        <title>Sequencing the genomes of 1000 actinobacteria strains.</title>
        <authorList>
            <person name="Klenk H.-P."/>
        </authorList>
    </citation>
    <scope>NUCLEOTIDE SEQUENCE [LARGE SCALE GENOMIC DNA]</scope>
    <source>
        <strain evidence="2 3">DSM 18966</strain>
    </source>
</reference>
<dbReference type="RefSeq" id="WP_143556707.1">
    <property type="nucleotide sequence ID" value="NZ_PDJG01000001.1"/>
</dbReference>
<dbReference type="Proteomes" id="UP000225548">
    <property type="component" value="Unassembled WGS sequence"/>
</dbReference>
<evidence type="ECO:0000313" key="3">
    <source>
        <dbReference type="Proteomes" id="UP000225548"/>
    </source>
</evidence>
<evidence type="ECO:0000313" key="2">
    <source>
        <dbReference type="EMBL" id="PFG33414.1"/>
    </source>
</evidence>
<sequence>MTVPAGVLAGLLQDIGRGPAGLGGARLVCIDGPAGSGKTTLAAQIVEALGATIVHMDDLYAGWTGLDAGVDQLLGAVLTPLSQGISGTYRRFDWIADSYAETVVVEPSDVIVVEGCGSASSSVDEFLPTIVWVEAPDAVRLARGLERDGTDALEHWSRFMTQERAHYAANLTAQRAHVHLDGEGERQDGPSRPAAPSLLGGAQDEDAR</sequence>
<dbReference type="SUPFAM" id="SSF52540">
    <property type="entry name" value="P-loop containing nucleoside triphosphate hydrolases"/>
    <property type="match status" value="1"/>
</dbReference>
<gene>
    <name evidence="2" type="ORF">ATL42_1290</name>
</gene>
<dbReference type="Gene3D" id="3.40.50.300">
    <property type="entry name" value="P-loop containing nucleotide triphosphate hydrolases"/>
    <property type="match status" value="1"/>
</dbReference>
<keyword evidence="3" id="KW-1185">Reference proteome</keyword>
<dbReference type="EMBL" id="PDJG01000001">
    <property type="protein sequence ID" value="PFG33414.1"/>
    <property type="molecule type" value="Genomic_DNA"/>
</dbReference>
<dbReference type="OrthoDB" id="3237545at2"/>
<comment type="caution">
    <text evidence="2">The sequence shown here is derived from an EMBL/GenBank/DDBJ whole genome shotgun (WGS) entry which is preliminary data.</text>
</comment>
<feature type="region of interest" description="Disordered" evidence="1">
    <location>
        <begin position="181"/>
        <end position="208"/>
    </location>
</feature>
<organism evidence="2 3">
    <name type="scientific">Sanguibacter antarcticus</name>
    <dbReference type="NCBI Taxonomy" id="372484"/>
    <lineage>
        <taxon>Bacteria</taxon>
        <taxon>Bacillati</taxon>
        <taxon>Actinomycetota</taxon>
        <taxon>Actinomycetes</taxon>
        <taxon>Micrococcales</taxon>
        <taxon>Sanguibacteraceae</taxon>
        <taxon>Sanguibacter</taxon>
    </lineage>
</organism>
<name>A0A2A9E3K3_9MICO</name>
<keyword evidence="2" id="KW-0418">Kinase</keyword>
<evidence type="ECO:0000256" key="1">
    <source>
        <dbReference type="SAM" id="MobiDB-lite"/>
    </source>
</evidence>
<proteinExistence type="predicted"/>
<accession>A0A2A9E3K3</accession>
<protein>
    <submittedName>
        <fullName evidence="2">Cytidylate kinase-like protein</fullName>
    </submittedName>
</protein>